<dbReference type="Pfam" id="PF03184">
    <property type="entry name" value="DDE_1"/>
    <property type="match status" value="1"/>
</dbReference>
<dbReference type="InterPro" id="IPR004875">
    <property type="entry name" value="DDE_SF_endonuclease_dom"/>
</dbReference>
<dbReference type="GO" id="GO:0003676">
    <property type="term" value="F:nucleic acid binding"/>
    <property type="evidence" value="ECO:0007669"/>
    <property type="project" value="InterPro"/>
</dbReference>
<accession>A0A9J6DC16</accession>
<dbReference type="AlphaFoldDB" id="A0A9J6DC16"/>
<evidence type="ECO:0000313" key="3">
    <source>
        <dbReference type="Proteomes" id="UP000821866"/>
    </source>
</evidence>
<organism evidence="2 3">
    <name type="scientific">Rhipicephalus microplus</name>
    <name type="common">Cattle tick</name>
    <name type="synonym">Boophilus microplus</name>
    <dbReference type="NCBI Taxonomy" id="6941"/>
    <lineage>
        <taxon>Eukaryota</taxon>
        <taxon>Metazoa</taxon>
        <taxon>Ecdysozoa</taxon>
        <taxon>Arthropoda</taxon>
        <taxon>Chelicerata</taxon>
        <taxon>Arachnida</taxon>
        <taxon>Acari</taxon>
        <taxon>Parasitiformes</taxon>
        <taxon>Ixodida</taxon>
        <taxon>Ixodoidea</taxon>
        <taxon>Ixodidae</taxon>
        <taxon>Rhipicephalinae</taxon>
        <taxon>Rhipicephalus</taxon>
        <taxon>Boophilus</taxon>
    </lineage>
</organism>
<dbReference type="Proteomes" id="UP000821866">
    <property type="component" value="Chromosome 8"/>
</dbReference>
<gene>
    <name evidence="2" type="ORF">HPB51_020315</name>
</gene>
<name>A0A9J6DC16_RHIMP</name>
<reference evidence="2" key="2">
    <citation type="submission" date="2021-09" db="EMBL/GenBank/DDBJ databases">
        <authorList>
            <person name="Jia N."/>
            <person name="Wang J."/>
            <person name="Shi W."/>
            <person name="Du L."/>
            <person name="Sun Y."/>
            <person name="Zhan W."/>
            <person name="Jiang J."/>
            <person name="Wang Q."/>
            <person name="Zhang B."/>
            <person name="Ji P."/>
            <person name="Sakyi L.B."/>
            <person name="Cui X."/>
            <person name="Yuan T."/>
            <person name="Jiang B."/>
            <person name="Yang W."/>
            <person name="Lam T.T.-Y."/>
            <person name="Chang Q."/>
            <person name="Ding S."/>
            <person name="Wang X."/>
            <person name="Zhu J."/>
            <person name="Ruan X."/>
            <person name="Zhao L."/>
            <person name="Wei J."/>
            <person name="Que T."/>
            <person name="Du C."/>
            <person name="Cheng J."/>
            <person name="Dai P."/>
            <person name="Han X."/>
            <person name="Huang E."/>
            <person name="Gao Y."/>
            <person name="Liu J."/>
            <person name="Shao H."/>
            <person name="Ye R."/>
            <person name="Li L."/>
            <person name="Wei W."/>
            <person name="Wang X."/>
            <person name="Wang C."/>
            <person name="Huo Q."/>
            <person name="Li W."/>
            <person name="Guo W."/>
            <person name="Chen H."/>
            <person name="Chen S."/>
            <person name="Zhou L."/>
            <person name="Zhou L."/>
            <person name="Ni X."/>
            <person name="Tian J."/>
            <person name="Zhou Y."/>
            <person name="Sheng Y."/>
            <person name="Liu T."/>
            <person name="Pan Y."/>
            <person name="Xia L."/>
            <person name="Li J."/>
            <person name="Zhao F."/>
            <person name="Cao W."/>
        </authorList>
    </citation>
    <scope>NUCLEOTIDE SEQUENCE</scope>
    <source>
        <strain evidence="2">Rmic-2018</strain>
        <tissue evidence="2">Larvae</tissue>
    </source>
</reference>
<evidence type="ECO:0000259" key="1">
    <source>
        <dbReference type="Pfam" id="PF03184"/>
    </source>
</evidence>
<dbReference type="VEuPathDB" id="VectorBase:LOC119181915"/>
<dbReference type="EMBL" id="JABSTU010000010">
    <property type="protein sequence ID" value="KAH8019616.1"/>
    <property type="molecule type" value="Genomic_DNA"/>
</dbReference>
<comment type="caution">
    <text evidence="2">The sequence shown here is derived from an EMBL/GenBank/DDBJ whole genome shotgun (WGS) entry which is preliminary data.</text>
</comment>
<keyword evidence="3" id="KW-1185">Reference proteome</keyword>
<reference evidence="2" key="1">
    <citation type="journal article" date="2020" name="Cell">
        <title>Large-Scale Comparative Analyses of Tick Genomes Elucidate Their Genetic Diversity and Vector Capacities.</title>
        <authorList>
            <consortium name="Tick Genome and Microbiome Consortium (TIGMIC)"/>
            <person name="Jia N."/>
            <person name="Wang J."/>
            <person name="Shi W."/>
            <person name="Du L."/>
            <person name="Sun Y."/>
            <person name="Zhan W."/>
            <person name="Jiang J.F."/>
            <person name="Wang Q."/>
            <person name="Zhang B."/>
            <person name="Ji P."/>
            <person name="Bell-Sakyi L."/>
            <person name="Cui X.M."/>
            <person name="Yuan T.T."/>
            <person name="Jiang B.G."/>
            <person name="Yang W.F."/>
            <person name="Lam T.T."/>
            <person name="Chang Q.C."/>
            <person name="Ding S.J."/>
            <person name="Wang X.J."/>
            <person name="Zhu J.G."/>
            <person name="Ruan X.D."/>
            <person name="Zhao L."/>
            <person name="Wei J.T."/>
            <person name="Ye R.Z."/>
            <person name="Que T.C."/>
            <person name="Du C.H."/>
            <person name="Zhou Y.H."/>
            <person name="Cheng J.X."/>
            <person name="Dai P.F."/>
            <person name="Guo W.B."/>
            <person name="Han X.H."/>
            <person name="Huang E.J."/>
            <person name="Li L.F."/>
            <person name="Wei W."/>
            <person name="Gao Y.C."/>
            <person name="Liu J.Z."/>
            <person name="Shao H.Z."/>
            <person name="Wang X."/>
            <person name="Wang C.C."/>
            <person name="Yang T.C."/>
            <person name="Huo Q.B."/>
            <person name="Li W."/>
            <person name="Chen H.Y."/>
            <person name="Chen S.E."/>
            <person name="Zhou L.G."/>
            <person name="Ni X.B."/>
            <person name="Tian J.H."/>
            <person name="Sheng Y."/>
            <person name="Liu T."/>
            <person name="Pan Y.S."/>
            <person name="Xia L.Y."/>
            <person name="Li J."/>
            <person name="Zhao F."/>
            <person name="Cao W.C."/>
        </authorList>
    </citation>
    <scope>NUCLEOTIDE SEQUENCE</scope>
    <source>
        <strain evidence="2">Rmic-2018</strain>
    </source>
</reference>
<sequence>MLVLNTFCGHLTGTVKRALGDGKTDLAVIPGRMTSTLQPINLVLNKPFKDRVLLEYQKWTSGDNPKIPTGCLQRPPLVTVCGWVLSAWHSLPDSMVENAFKKCSISNSLYGTEDNALWEAASDTLVFRRQWCFV</sequence>
<evidence type="ECO:0000313" key="2">
    <source>
        <dbReference type="EMBL" id="KAH8019616.1"/>
    </source>
</evidence>
<feature type="domain" description="DDE-1" evidence="1">
    <location>
        <begin position="1"/>
        <end position="100"/>
    </location>
</feature>
<protein>
    <recommendedName>
        <fullName evidence="1">DDE-1 domain-containing protein</fullName>
    </recommendedName>
</protein>
<proteinExistence type="predicted"/>